<gene>
    <name evidence="2" type="ORF">BRAA03T14394Z</name>
    <name evidence="1" type="ORF">BRAPAZ1V2_A03P53850.2</name>
</gene>
<reference evidence="2" key="1">
    <citation type="submission" date="2018-11" db="EMBL/GenBank/DDBJ databases">
        <authorList>
            <consortium name="Genoscope - CEA"/>
            <person name="William W."/>
        </authorList>
    </citation>
    <scope>NUCLEOTIDE SEQUENCE</scope>
</reference>
<organism evidence="2">
    <name type="scientific">Brassica campestris</name>
    <name type="common">Field mustard</name>
    <dbReference type="NCBI Taxonomy" id="3711"/>
    <lineage>
        <taxon>Eukaryota</taxon>
        <taxon>Viridiplantae</taxon>
        <taxon>Streptophyta</taxon>
        <taxon>Embryophyta</taxon>
        <taxon>Tracheophyta</taxon>
        <taxon>Spermatophyta</taxon>
        <taxon>Magnoliopsida</taxon>
        <taxon>eudicotyledons</taxon>
        <taxon>Gunneridae</taxon>
        <taxon>Pentapetalae</taxon>
        <taxon>rosids</taxon>
        <taxon>malvids</taxon>
        <taxon>Brassicales</taxon>
        <taxon>Brassicaceae</taxon>
        <taxon>Brassiceae</taxon>
        <taxon>Brassica</taxon>
    </lineage>
</organism>
<dbReference type="EMBL" id="LS974619">
    <property type="protein sequence ID" value="CAG7884042.1"/>
    <property type="molecule type" value="Genomic_DNA"/>
</dbReference>
<dbReference type="Gramene" id="A03p53850.2_BraZ1">
    <property type="protein sequence ID" value="A03p53850.2_BraZ1.CDS"/>
    <property type="gene ID" value="A03g53850.2_BraZ1"/>
</dbReference>
<name>A0A3P5ZR42_BRACM</name>
<protein>
    <submittedName>
        <fullName evidence="1">Uncharacterized protein</fullName>
    </submittedName>
</protein>
<proteinExistence type="predicted"/>
<evidence type="ECO:0000313" key="1">
    <source>
        <dbReference type="EMBL" id="CAG7884042.1"/>
    </source>
</evidence>
<sequence>MDVPLTLIQPQTRNKEVVSPLHATATQYPLHFFSPLKASPLLDLNSGKFSSIVEARERKKRQRHAPPMLSWEKTKRVIMEAWDEEDKEAYGWIKKDSTTWIGDNRYVFEINS</sequence>
<dbReference type="EMBL" id="LR031572">
    <property type="protein sequence ID" value="VDC83176.1"/>
    <property type="molecule type" value="Genomic_DNA"/>
</dbReference>
<accession>A0A3P5ZR42</accession>
<dbReference type="AlphaFoldDB" id="A0A3P5ZR42"/>
<dbReference type="Proteomes" id="UP000694005">
    <property type="component" value="Chromosome A03"/>
</dbReference>
<evidence type="ECO:0000313" key="2">
    <source>
        <dbReference type="EMBL" id="VDC83176.1"/>
    </source>
</evidence>